<dbReference type="InterPro" id="IPR039121">
    <property type="entry name" value="NUDT19"/>
</dbReference>
<dbReference type="SUPFAM" id="SSF55811">
    <property type="entry name" value="Nudix"/>
    <property type="match status" value="1"/>
</dbReference>
<proteinExistence type="predicted"/>
<dbReference type="Proteomes" id="UP001055156">
    <property type="component" value="Unassembled WGS sequence"/>
</dbReference>
<dbReference type="PANTHER" id="PTHR12318">
    <property type="entry name" value="TESTOSTERONE-REGULATED PROTEIN RP2"/>
    <property type="match status" value="1"/>
</dbReference>
<keyword evidence="3" id="KW-0479">Metal-binding</keyword>
<evidence type="ECO:0000259" key="8">
    <source>
        <dbReference type="PROSITE" id="PS51462"/>
    </source>
</evidence>
<keyword evidence="4" id="KW-0378">Hydrolase</keyword>
<evidence type="ECO:0000256" key="6">
    <source>
        <dbReference type="ARBA" id="ARBA00023211"/>
    </source>
</evidence>
<keyword evidence="6" id="KW-0464">Manganese</keyword>
<dbReference type="EMBL" id="BPQV01000002">
    <property type="protein sequence ID" value="GJE26213.1"/>
    <property type="molecule type" value="Genomic_DNA"/>
</dbReference>
<keyword evidence="5" id="KW-0460">Magnesium</keyword>
<evidence type="ECO:0000256" key="7">
    <source>
        <dbReference type="SAM" id="MobiDB-lite"/>
    </source>
</evidence>
<name>A0ABQ4T4P1_METOR</name>
<protein>
    <recommendedName>
        <fullName evidence="8">Nudix hydrolase domain-containing protein</fullName>
    </recommendedName>
</protein>
<evidence type="ECO:0000313" key="10">
    <source>
        <dbReference type="Proteomes" id="UP001055156"/>
    </source>
</evidence>
<dbReference type="Pfam" id="PF00293">
    <property type="entry name" value="NUDIX"/>
    <property type="match status" value="1"/>
</dbReference>
<feature type="domain" description="Nudix hydrolase" evidence="8">
    <location>
        <begin position="28"/>
        <end position="223"/>
    </location>
</feature>
<comment type="cofactor">
    <cofactor evidence="1">
        <name>Mn(2+)</name>
        <dbReference type="ChEBI" id="CHEBI:29035"/>
    </cofactor>
</comment>
<evidence type="ECO:0000256" key="5">
    <source>
        <dbReference type="ARBA" id="ARBA00022842"/>
    </source>
</evidence>
<dbReference type="CDD" id="cd18870">
    <property type="entry name" value="NUDIX_AcylCoAdiphos_Nudt19"/>
    <property type="match status" value="1"/>
</dbReference>
<evidence type="ECO:0000256" key="1">
    <source>
        <dbReference type="ARBA" id="ARBA00001936"/>
    </source>
</evidence>
<comment type="caution">
    <text evidence="9">The sequence shown here is derived from an EMBL/GenBank/DDBJ whole genome shotgun (WGS) entry which is preliminary data.</text>
</comment>
<feature type="compositionally biased region" description="Polar residues" evidence="7">
    <location>
        <begin position="1"/>
        <end position="10"/>
    </location>
</feature>
<evidence type="ECO:0000256" key="3">
    <source>
        <dbReference type="ARBA" id="ARBA00022723"/>
    </source>
</evidence>
<reference evidence="9" key="2">
    <citation type="submission" date="2021-08" db="EMBL/GenBank/DDBJ databases">
        <authorList>
            <person name="Tani A."/>
            <person name="Ola A."/>
            <person name="Ogura Y."/>
            <person name="Katsura K."/>
            <person name="Hayashi T."/>
        </authorList>
    </citation>
    <scope>NUCLEOTIDE SEQUENCE</scope>
    <source>
        <strain evidence="9">NBRC 15689</strain>
    </source>
</reference>
<dbReference type="Gene3D" id="3.90.79.10">
    <property type="entry name" value="Nucleoside Triphosphate Pyrophosphohydrolase"/>
    <property type="match status" value="1"/>
</dbReference>
<evidence type="ECO:0000256" key="4">
    <source>
        <dbReference type="ARBA" id="ARBA00022801"/>
    </source>
</evidence>
<accession>A0ABQ4T4P1</accession>
<dbReference type="PANTHER" id="PTHR12318:SF0">
    <property type="entry name" value="ACYL-COENZYME A DIPHOSPHATASE NUDT19"/>
    <property type="match status" value="1"/>
</dbReference>
<feature type="region of interest" description="Disordered" evidence="7">
    <location>
        <begin position="1"/>
        <end position="25"/>
    </location>
</feature>
<organism evidence="9 10">
    <name type="scientific">Methylobacterium organophilum</name>
    <dbReference type="NCBI Taxonomy" id="410"/>
    <lineage>
        <taxon>Bacteria</taxon>
        <taxon>Pseudomonadati</taxon>
        <taxon>Pseudomonadota</taxon>
        <taxon>Alphaproteobacteria</taxon>
        <taxon>Hyphomicrobiales</taxon>
        <taxon>Methylobacteriaceae</taxon>
        <taxon>Methylobacterium</taxon>
    </lineage>
</organism>
<sequence length="250" mass="27240">MDPAITQTLPPASGASEPPARKAPALKPRHAATLILLDRSRKRLRVLMGRRNARLAFMGGKFVFPGGRIEPTDRKMPVMGALPGRSEAALAARVARASGDLGRILALAAIRETFEETGLMLGTRDYGSPDSVPEGPWTAFRDEGVLPDLEALSLVARAITPPGRPRRFDTRFFVADRRSIAVERAGIVGPDSELTELAWVGLDEARQLDLPRITRAVLDDLEAAAGADFAPHLPIPFYFERYGKGQRELL</sequence>
<dbReference type="InterPro" id="IPR000086">
    <property type="entry name" value="NUDIX_hydrolase_dom"/>
</dbReference>
<dbReference type="PROSITE" id="PS51462">
    <property type="entry name" value="NUDIX"/>
    <property type="match status" value="1"/>
</dbReference>
<reference evidence="9" key="1">
    <citation type="journal article" date="2021" name="Front. Microbiol.">
        <title>Comprehensive Comparative Genomics and Phenotyping of Methylobacterium Species.</title>
        <authorList>
            <person name="Alessa O."/>
            <person name="Ogura Y."/>
            <person name="Fujitani Y."/>
            <person name="Takami H."/>
            <person name="Hayashi T."/>
            <person name="Sahin N."/>
            <person name="Tani A."/>
        </authorList>
    </citation>
    <scope>NUCLEOTIDE SEQUENCE</scope>
    <source>
        <strain evidence="9">NBRC 15689</strain>
    </source>
</reference>
<dbReference type="RefSeq" id="WP_373324924.1">
    <property type="nucleotide sequence ID" value="NZ_BPQV01000002.1"/>
</dbReference>
<keyword evidence="10" id="KW-1185">Reference proteome</keyword>
<evidence type="ECO:0000313" key="9">
    <source>
        <dbReference type="EMBL" id="GJE26213.1"/>
    </source>
</evidence>
<dbReference type="InterPro" id="IPR015797">
    <property type="entry name" value="NUDIX_hydrolase-like_dom_sf"/>
</dbReference>
<comment type="cofactor">
    <cofactor evidence="2">
        <name>Mg(2+)</name>
        <dbReference type="ChEBI" id="CHEBI:18420"/>
    </cofactor>
</comment>
<gene>
    <name evidence="9" type="ORF">LKMONMHP_1060</name>
</gene>
<evidence type="ECO:0000256" key="2">
    <source>
        <dbReference type="ARBA" id="ARBA00001946"/>
    </source>
</evidence>